<evidence type="ECO:0000313" key="5">
    <source>
        <dbReference type="Proteomes" id="UP000244682"/>
    </source>
</evidence>
<dbReference type="OrthoDB" id="5679857at2"/>
<evidence type="ECO:0000313" key="2">
    <source>
        <dbReference type="EMBL" id="AWC92320.1"/>
    </source>
</evidence>
<dbReference type="EMBL" id="CP028956">
    <property type="protein sequence ID" value="AWC94952.1"/>
    <property type="molecule type" value="Genomic_DNA"/>
</dbReference>
<dbReference type="Proteomes" id="UP000286908">
    <property type="component" value="Unassembled WGS sequence"/>
</dbReference>
<dbReference type="InterPro" id="IPR009350">
    <property type="entry name" value="Phage_tail_T"/>
</dbReference>
<accession>A0A2S1BFU7</accession>
<evidence type="ECO:0000313" key="3">
    <source>
        <dbReference type="EMBL" id="AWC94952.1"/>
    </source>
</evidence>
<protein>
    <recommendedName>
        <fullName evidence="1">Minor tail T domain-containing protein</fullName>
    </recommendedName>
</protein>
<gene>
    <name evidence="2" type="ORF">AM380_00930</name>
    <name evidence="3" type="ORF">AM380_15535</name>
    <name evidence="4" type="ORF">CKG00_08010</name>
</gene>
<dbReference type="EMBL" id="NRQY01000001">
    <property type="protein sequence ID" value="RUT66344.1"/>
    <property type="molecule type" value="Genomic_DNA"/>
</dbReference>
<evidence type="ECO:0000313" key="6">
    <source>
        <dbReference type="Proteomes" id="UP000286908"/>
    </source>
</evidence>
<proteinExistence type="predicted"/>
<dbReference type="AlphaFoldDB" id="A0A2S1BFU7"/>
<feature type="domain" description="Minor tail T" evidence="1">
    <location>
        <begin position="19"/>
        <end position="77"/>
    </location>
</feature>
<dbReference type="EMBL" id="CP028956">
    <property type="protein sequence ID" value="AWC92320.1"/>
    <property type="molecule type" value="Genomic_DNA"/>
</dbReference>
<dbReference type="Proteomes" id="UP000244682">
    <property type="component" value="Chromosome"/>
</dbReference>
<organism evidence="4 6">
    <name type="scientific">Morganella morganii</name>
    <name type="common">Proteus morganii</name>
    <dbReference type="NCBI Taxonomy" id="582"/>
    <lineage>
        <taxon>Bacteria</taxon>
        <taxon>Pseudomonadati</taxon>
        <taxon>Pseudomonadota</taxon>
        <taxon>Gammaproteobacteria</taxon>
        <taxon>Enterobacterales</taxon>
        <taxon>Morganellaceae</taxon>
        <taxon>Morganella</taxon>
    </lineage>
</organism>
<sequence length="94" mass="10813">MILSLALGKTLSEIEEMPERHLEEYTEFYRKQPFGLWREDYRSAQVAHILALINRDPKSQAPELTDFMPFWKQSAEAGDTDSVTDSVLANRNAP</sequence>
<evidence type="ECO:0000313" key="4">
    <source>
        <dbReference type="EMBL" id="RUT66344.1"/>
    </source>
</evidence>
<evidence type="ECO:0000259" key="1">
    <source>
        <dbReference type="Pfam" id="PF06223"/>
    </source>
</evidence>
<reference evidence="2 5" key="2">
    <citation type="submission" date="2018-04" db="EMBL/GenBank/DDBJ databases">
        <title>Whole genome sequencing of Morganella morganii AR_0133.</title>
        <authorList>
            <person name="Conlan S."/>
            <person name="Thomas P.J."/>
            <person name="Mullikin J."/>
            <person name="Frank K.M."/>
            <person name="Segre J.A."/>
        </authorList>
    </citation>
    <scope>NUCLEOTIDE SEQUENCE [LARGE SCALE GENOMIC DNA]</scope>
    <source>
        <strain evidence="2 5">AR_0133</strain>
    </source>
</reference>
<dbReference type="Pfam" id="PF06223">
    <property type="entry name" value="Phage_tail_T"/>
    <property type="match status" value="1"/>
</dbReference>
<name>A0A2S1BFU7_MORMO</name>
<reference evidence="4 6" key="1">
    <citation type="submission" date="2017-08" db="EMBL/GenBank/DDBJ databases">
        <title>Draft genome sequence of pheromone producing symbiont Morganella morganii, of the female New Zealand grass grub Costelytra giveni.</title>
        <authorList>
            <person name="Laugraud A."/>
            <person name="Young S.D."/>
            <person name="Hurst M.H."/>
        </authorList>
    </citation>
    <scope>NUCLEOTIDE SEQUENCE [LARGE SCALE GENOMIC DNA]</scope>
    <source>
        <strain evidence="4 6">MMsCG</strain>
    </source>
</reference>